<evidence type="ECO:0000256" key="2">
    <source>
        <dbReference type="SAM" id="Phobius"/>
    </source>
</evidence>
<keyword evidence="2" id="KW-0472">Membrane</keyword>
<accession>A0A0J9XI35</accession>
<comment type="caution">
    <text evidence="3">The sequence shown here is derived from an EMBL/GenBank/DDBJ whole genome shotgun (WGS) entry which is preliminary data.</text>
</comment>
<keyword evidence="1" id="KW-0175">Coiled coil</keyword>
<keyword evidence="2" id="KW-1133">Transmembrane helix</keyword>
<proteinExistence type="predicted"/>
<keyword evidence="4" id="KW-1185">Reference proteome</keyword>
<dbReference type="AlphaFoldDB" id="A0A0J9XI35"/>
<evidence type="ECO:0000256" key="1">
    <source>
        <dbReference type="SAM" id="Coils"/>
    </source>
</evidence>
<name>A0A0J9XI35_GEOCN</name>
<protein>
    <submittedName>
        <fullName evidence="3">Uncharacterized protein</fullName>
    </submittedName>
</protein>
<evidence type="ECO:0000313" key="3">
    <source>
        <dbReference type="EMBL" id="CDO57085.1"/>
    </source>
</evidence>
<dbReference type="EMBL" id="CCBN010000018">
    <property type="protein sequence ID" value="CDO57085.1"/>
    <property type="molecule type" value="Genomic_DNA"/>
</dbReference>
<reference evidence="3" key="1">
    <citation type="submission" date="2014-03" db="EMBL/GenBank/DDBJ databases">
        <authorList>
            <person name="Casaregola S."/>
        </authorList>
    </citation>
    <scope>NUCLEOTIDE SEQUENCE [LARGE SCALE GENOMIC DNA]</scope>
    <source>
        <strain evidence="3">CLIB 918</strain>
    </source>
</reference>
<organism evidence="3 4">
    <name type="scientific">Geotrichum candidum</name>
    <name type="common">Oospora lactis</name>
    <name type="synonym">Dipodascus geotrichum</name>
    <dbReference type="NCBI Taxonomy" id="1173061"/>
    <lineage>
        <taxon>Eukaryota</taxon>
        <taxon>Fungi</taxon>
        <taxon>Dikarya</taxon>
        <taxon>Ascomycota</taxon>
        <taxon>Saccharomycotina</taxon>
        <taxon>Dipodascomycetes</taxon>
        <taxon>Dipodascales</taxon>
        <taxon>Dipodascaceae</taxon>
        <taxon>Geotrichum</taxon>
    </lineage>
</organism>
<sequence>MITPETFYLHSLFSKIYKCTFEYTIFYLFLLLLKFFFNSSFFFVTYNLSKKFTPFLIAVIMVELVSNYHPIETPSRVEPHARSYQDYNFHIHQSQERSFNREKSFTFNSYQYPNLNRNGLQIRLPSSPLSRFGNRNNSYIETSSQPSFVLKPLSEEYTKRNHHNNYATNEQYHKYQRSPRRLLPKPPQAQKIKPFDYEEMCQQLPVLEHDTKRRKVTFQGGSDFRPRSELTSSSISPPGKRSCLPYYAWKKKSSKILHLECEIKQVQLEMLKRFKDVQAIIEQQTQQIEKLEKQNKDLNGYLKRKRDY</sequence>
<dbReference type="Proteomes" id="UP000242525">
    <property type="component" value="Unassembled WGS sequence"/>
</dbReference>
<keyword evidence="2" id="KW-0812">Transmembrane</keyword>
<gene>
    <name evidence="3" type="ORF">BN980_GECA18s02094g</name>
</gene>
<feature type="coiled-coil region" evidence="1">
    <location>
        <begin position="274"/>
        <end position="301"/>
    </location>
</feature>
<feature type="transmembrane region" description="Helical" evidence="2">
    <location>
        <begin position="25"/>
        <end position="45"/>
    </location>
</feature>
<evidence type="ECO:0000313" key="4">
    <source>
        <dbReference type="Proteomes" id="UP000242525"/>
    </source>
</evidence>